<evidence type="ECO:0000313" key="2">
    <source>
        <dbReference type="Proteomes" id="UP001470230"/>
    </source>
</evidence>
<protein>
    <submittedName>
        <fullName evidence="1">Uncharacterized protein</fullName>
    </submittedName>
</protein>
<dbReference type="Proteomes" id="UP001470230">
    <property type="component" value="Unassembled WGS sequence"/>
</dbReference>
<proteinExistence type="predicted"/>
<organism evidence="1 2">
    <name type="scientific">Tritrichomonas musculus</name>
    <dbReference type="NCBI Taxonomy" id="1915356"/>
    <lineage>
        <taxon>Eukaryota</taxon>
        <taxon>Metamonada</taxon>
        <taxon>Parabasalia</taxon>
        <taxon>Tritrichomonadida</taxon>
        <taxon>Tritrichomonadidae</taxon>
        <taxon>Tritrichomonas</taxon>
    </lineage>
</organism>
<comment type="caution">
    <text evidence="1">The sequence shown here is derived from an EMBL/GenBank/DDBJ whole genome shotgun (WGS) entry which is preliminary data.</text>
</comment>
<accession>A0ABR2KA81</accession>
<name>A0ABR2KA81_9EUKA</name>
<gene>
    <name evidence="1" type="ORF">M9Y10_038863</name>
</gene>
<keyword evidence="2" id="KW-1185">Reference proteome</keyword>
<sequence>MKTEALKSDFELCAKKAKYDALGIFYCSKGGSSNSNSTNKCNCPFTFSSSPDTTSNQVYYKIRIDESLILQHCNHNPELYF</sequence>
<dbReference type="EMBL" id="JAPFFF010000006">
    <property type="protein sequence ID" value="KAK8887806.1"/>
    <property type="molecule type" value="Genomic_DNA"/>
</dbReference>
<reference evidence="1 2" key="1">
    <citation type="submission" date="2024-04" db="EMBL/GenBank/DDBJ databases">
        <title>Tritrichomonas musculus Genome.</title>
        <authorList>
            <person name="Alves-Ferreira E."/>
            <person name="Grigg M."/>
            <person name="Lorenzi H."/>
            <person name="Galac M."/>
        </authorList>
    </citation>
    <scope>NUCLEOTIDE SEQUENCE [LARGE SCALE GENOMIC DNA]</scope>
    <source>
        <strain evidence="1 2">EAF2021</strain>
    </source>
</reference>
<evidence type="ECO:0000313" key="1">
    <source>
        <dbReference type="EMBL" id="KAK8887806.1"/>
    </source>
</evidence>